<evidence type="ECO:0000313" key="2">
    <source>
        <dbReference type="EMBL" id="TYK51500.1"/>
    </source>
</evidence>
<dbReference type="InterPro" id="IPR058813">
    <property type="entry name" value="DNA-SBD_ScoMcrA"/>
</dbReference>
<keyword evidence="3" id="KW-1185">Reference proteome</keyword>
<dbReference type="GO" id="GO:0004519">
    <property type="term" value="F:endonuclease activity"/>
    <property type="evidence" value="ECO:0007669"/>
    <property type="project" value="UniProtKB-KW"/>
</dbReference>
<dbReference type="Proteomes" id="UP000323505">
    <property type="component" value="Unassembled WGS sequence"/>
</dbReference>
<dbReference type="CDD" id="cd00085">
    <property type="entry name" value="HNHc"/>
    <property type="match status" value="1"/>
</dbReference>
<keyword evidence="2" id="KW-0540">Nuclease</keyword>
<dbReference type="AlphaFoldDB" id="A0A5D3FUT9"/>
<sequence length="261" mass="28547">MGRAANRRPRLVAWRDARFELSDLMREYGQPGSRLTPEFPVLALARTELWELQGHVGDVPAAHGNPVPWLDEQNPNCGLAVWAYELLASSEGARAEAVASLGARFFGGSVPEGLLARVGLRASGSAAASRSSAPLELYWSLCSTVEAAEARGDHERMTRSTREQPVRSAAAVRAVLVRSGGRCENPLCAGQPDDVNQNGEPILEVDHVQDRGQWGRDHPIQMIALCPNCHAVKTRGRTRERLRALLLLEARARHSAWARQA</sequence>
<comment type="caution">
    <text evidence="2">The sequence shown here is derived from an EMBL/GenBank/DDBJ whole genome shotgun (WGS) entry which is preliminary data.</text>
</comment>
<reference evidence="2 3" key="1">
    <citation type="submission" date="2019-08" db="EMBL/GenBank/DDBJ databases">
        <title>Actinomadura sp. nov. CYP1-5 isolated from mountain soil.</title>
        <authorList>
            <person name="Songsumanus A."/>
            <person name="Kuncharoen N."/>
            <person name="Kudo T."/>
            <person name="Yuki M."/>
            <person name="Igarashi Y."/>
            <person name="Tanasupawat S."/>
        </authorList>
    </citation>
    <scope>NUCLEOTIDE SEQUENCE [LARGE SCALE GENOMIC DNA]</scope>
    <source>
        <strain evidence="2 3">CYP1-5</strain>
    </source>
</reference>
<organism evidence="2 3">
    <name type="scientific">Actinomadura decatromicini</name>
    <dbReference type="NCBI Taxonomy" id="2604572"/>
    <lineage>
        <taxon>Bacteria</taxon>
        <taxon>Bacillati</taxon>
        <taxon>Actinomycetota</taxon>
        <taxon>Actinomycetes</taxon>
        <taxon>Streptosporangiales</taxon>
        <taxon>Thermomonosporaceae</taxon>
        <taxon>Actinomadura</taxon>
    </lineage>
</organism>
<evidence type="ECO:0000259" key="1">
    <source>
        <dbReference type="Pfam" id="PF26340"/>
    </source>
</evidence>
<dbReference type="EMBL" id="VSRQ01000002">
    <property type="protein sequence ID" value="TYK51500.1"/>
    <property type="molecule type" value="Genomic_DNA"/>
</dbReference>
<dbReference type="Pfam" id="PF26340">
    <property type="entry name" value="DNA-SBD_ScoMcrA"/>
    <property type="match status" value="1"/>
</dbReference>
<feature type="domain" description="ScoMcrA-like DNA sulfur-binding" evidence="1">
    <location>
        <begin position="1"/>
        <end position="121"/>
    </location>
</feature>
<dbReference type="InterPro" id="IPR003615">
    <property type="entry name" value="HNH_nuc"/>
</dbReference>
<protein>
    <submittedName>
        <fullName evidence="2">HNH endonuclease</fullName>
    </submittedName>
</protein>
<evidence type="ECO:0000313" key="3">
    <source>
        <dbReference type="Proteomes" id="UP000323505"/>
    </source>
</evidence>
<proteinExistence type="predicted"/>
<name>A0A5D3FUT9_9ACTN</name>
<keyword evidence="2" id="KW-0255">Endonuclease</keyword>
<accession>A0A5D3FUT9</accession>
<keyword evidence="2" id="KW-0378">Hydrolase</keyword>
<gene>
    <name evidence="2" type="ORF">FXF68_09640</name>
</gene>